<name>A0AA43M8V2_9BURK</name>
<keyword evidence="3" id="KW-1185">Reference proteome</keyword>
<proteinExistence type="predicted"/>
<dbReference type="Proteomes" id="UP001161160">
    <property type="component" value="Unassembled WGS sequence"/>
</dbReference>
<evidence type="ECO:0000313" key="2">
    <source>
        <dbReference type="EMBL" id="MDH6504298.1"/>
    </source>
</evidence>
<dbReference type="RefSeq" id="WP_277541470.1">
    <property type="nucleotide sequence ID" value="NZ_JAQFIK010000002.1"/>
</dbReference>
<comment type="caution">
    <text evidence="2">The sequence shown here is derived from an EMBL/GenBank/DDBJ whole genome shotgun (WGS) entry which is preliminary data.</text>
</comment>
<sequence>MSMTSDNDLIGTWKLKTYIVEIQSTGQKIYPMGLHPQGYAIFTANGRVMFVLTGEGRLPAKTDAEMANLHKTIVSYTGPYRIEGDQWVTSVEVAWNPEWVGTEQRRHFQIHGNEMLVTTTWRVMPNWQEWGMQRSILNFEKVQ</sequence>
<feature type="domain" description="Lipocalin-like" evidence="1">
    <location>
        <begin position="10"/>
        <end position="142"/>
    </location>
</feature>
<gene>
    <name evidence="2" type="ORF">M2127_001614</name>
</gene>
<protein>
    <recommendedName>
        <fullName evidence="1">Lipocalin-like domain-containing protein</fullName>
    </recommendedName>
</protein>
<reference evidence="2" key="1">
    <citation type="submission" date="2023-04" db="EMBL/GenBank/DDBJ databases">
        <title>Genome Encyclopedia of Bacteria and Archaea VI: Functional Genomics of Type Strains.</title>
        <authorList>
            <person name="Whitman W."/>
        </authorList>
    </citation>
    <scope>NUCLEOTIDE SEQUENCE</scope>
    <source>
        <strain evidence="2">Enz.4-51</strain>
    </source>
</reference>
<dbReference type="AlphaFoldDB" id="A0AA43M8V2"/>
<accession>A0AA43M8V2</accession>
<evidence type="ECO:0000313" key="3">
    <source>
        <dbReference type="Proteomes" id="UP001161160"/>
    </source>
</evidence>
<dbReference type="Pfam" id="PF13924">
    <property type="entry name" value="Lipocalin_5"/>
    <property type="match status" value="1"/>
</dbReference>
<dbReference type="InterPro" id="IPR024311">
    <property type="entry name" value="Lipocalin-like"/>
</dbReference>
<organism evidence="2 3">
    <name type="scientific">Polynucleobacter sphagniphilus</name>
    <dbReference type="NCBI Taxonomy" id="1743169"/>
    <lineage>
        <taxon>Bacteria</taxon>
        <taxon>Pseudomonadati</taxon>
        <taxon>Pseudomonadota</taxon>
        <taxon>Betaproteobacteria</taxon>
        <taxon>Burkholderiales</taxon>
        <taxon>Burkholderiaceae</taxon>
        <taxon>Polynucleobacter</taxon>
    </lineage>
</organism>
<dbReference type="EMBL" id="JARXYA010000007">
    <property type="protein sequence ID" value="MDH6504298.1"/>
    <property type="molecule type" value="Genomic_DNA"/>
</dbReference>
<evidence type="ECO:0000259" key="1">
    <source>
        <dbReference type="Pfam" id="PF13924"/>
    </source>
</evidence>